<dbReference type="HOGENOM" id="CLU_1489361_0_0_1"/>
<evidence type="ECO:0000256" key="9">
    <source>
        <dbReference type="ARBA" id="ARBA00022989"/>
    </source>
</evidence>
<feature type="region of interest" description="Disordered" evidence="12">
    <location>
        <begin position="157"/>
        <end position="181"/>
    </location>
</feature>
<keyword evidence="9 13" id="KW-1133">Transmembrane helix</keyword>
<keyword evidence="10" id="KW-0496">Mitochondrion</keyword>
<evidence type="ECO:0000256" key="10">
    <source>
        <dbReference type="ARBA" id="ARBA00023128"/>
    </source>
</evidence>
<keyword evidence="7" id="KW-0999">Mitochondrion inner membrane</keyword>
<feature type="transmembrane region" description="Helical" evidence="13">
    <location>
        <begin position="123"/>
        <end position="140"/>
    </location>
</feature>
<dbReference type="AlphaFoldDB" id="G7E3K0"/>
<dbReference type="eggNOG" id="ENOG502SBXP">
    <property type="taxonomic scope" value="Eukaryota"/>
</dbReference>
<dbReference type="EMBL" id="BABT02000119">
    <property type="protein sequence ID" value="GAA97410.1"/>
    <property type="molecule type" value="Genomic_DNA"/>
</dbReference>
<dbReference type="Pfam" id="PF08122">
    <property type="entry name" value="NDUF_B12"/>
    <property type="match status" value="1"/>
</dbReference>
<gene>
    <name evidence="14" type="primary">Mo04088</name>
    <name evidence="14" type="ORF">E5Q_04088</name>
</gene>
<keyword evidence="15" id="KW-1185">Reference proteome</keyword>
<evidence type="ECO:0000256" key="1">
    <source>
        <dbReference type="ARBA" id="ARBA00003195"/>
    </source>
</evidence>
<evidence type="ECO:0000256" key="11">
    <source>
        <dbReference type="ARBA" id="ARBA00023136"/>
    </source>
</evidence>
<keyword evidence="6 13" id="KW-0812">Transmembrane</keyword>
<evidence type="ECO:0000256" key="12">
    <source>
        <dbReference type="SAM" id="MobiDB-lite"/>
    </source>
</evidence>
<dbReference type="STRING" id="764103.G7E3K0"/>
<dbReference type="PANTHER" id="PTHR15082">
    <property type="entry name" value="NADH-UBIQUINONE OXIDOREDUCTASE B12 SUBUNIT"/>
    <property type="match status" value="1"/>
</dbReference>
<dbReference type="RefSeq" id="XP_014567999.1">
    <property type="nucleotide sequence ID" value="XM_014712513.1"/>
</dbReference>
<keyword evidence="8" id="KW-0249">Electron transport</keyword>
<organism evidence="14 15">
    <name type="scientific">Mixia osmundae (strain CBS 9802 / IAM 14324 / JCM 22182 / KY 12970)</name>
    <dbReference type="NCBI Taxonomy" id="764103"/>
    <lineage>
        <taxon>Eukaryota</taxon>
        <taxon>Fungi</taxon>
        <taxon>Dikarya</taxon>
        <taxon>Basidiomycota</taxon>
        <taxon>Pucciniomycotina</taxon>
        <taxon>Mixiomycetes</taxon>
        <taxon>Mixiales</taxon>
        <taxon>Mixiaceae</taxon>
        <taxon>Mixia</taxon>
    </lineage>
</organism>
<comment type="caution">
    <text evidence="14">The sequence shown here is derived from an EMBL/GenBank/DDBJ whole genome shotgun (WGS) entry which is preliminary data.</text>
</comment>
<keyword evidence="5" id="KW-0679">Respiratory chain</keyword>
<keyword evidence="11 13" id="KW-0472">Membrane</keyword>
<comment type="function">
    <text evidence="1">Accessory subunit of the mitochondrial membrane respiratory chain NADH dehydrogenase (Complex I), that is believed not to be involved in catalysis. Complex I functions in the transfer of electrons from NADH to the respiratory chain. The immediate electron acceptor for the enzyme is believed to be ubiquinone.</text>
</comment>
<reference evidence="14 15" key="1">
    <citation type="journal article" date="2011" name="J. Gen. Appl. Microbiol.">
        <title>Draft genome sequencing of the enigmatic basidiomycete Mixia osmundae.</title>
        <authorList>
            <person name="Nishida H."/>
            <person name="Nagatsuka Y."/>
            <person name="Sugiyama J."/>
        </authorList>
    </citation>
    <scope>NUCLEOTIDE SEQUENCE [LARGE SCALE GENOMIC DNA]</scope>
    <source>
        <strain evidence="15">CBS 9802 / IAM 14324 / JCM 22182 / KY 12970</strain>
    </source>
</reference>
<evidence type="ECO:0000313" key="14">
    <source>
        <dbReference type="EMBL" id="GAA97410.1"/>
    </source>
</evidence>
<sequence length="181" mass="20116">MQSRQQTRSIYEDQHTRAMPTPASAFLRIGTPFAAGSSYELNNVLALEQSRNDSYTVDLPMSTPDGSAPYTHQIIADSQTFAAEHAPHDEMVDDGPLYRDPWARRNAWRTHPVFSNRQMFKNLFPGFGIAVVAFAAFVGIDNLIHPSNMEAIRQQAHEATSGPTLMDSIKAAREGKPAKKE</sequence>
<dbReference type="OrthoDB" id="521512at2759"/>
<feature type="compositionally biased region" description="Basic and acidic residues" evidence="12">
    <location>
        <begin position="170"/>
        <end position="181"/>
    </location>
</feature>
<evidence type="ECO:0000256" key="4">
    <source>
        <dbReference type="ARBA" id="ARBA00022448"/>
    </source>
</evidence>
<evidence type="ECO:0000256" key="8">
    <source>
        <dbReference type="ARBA" id="ARBA00022982"/>
    </source>
</evidence>
<evidence type="ECO:0000256" key="13">
    <source>
        <dbReference type="SAM" id="Phobius"/>
    </source>
</evidence>
<evidence type="ECO:0000256" key="7">
    <source>
        <dbReference type="ARBA" id="ARBA00022792"/>
    </source>
</evidence>
<dbReference type="InterPro" id="IPR012576">
    <property type="entry name" value="NDUFB3"/>
</dbReference>
<dbReference type="Proteomes" id="UP000009131">
    <property type="component" value="Unassembled WGS sequence"/>
</dbReference>
<evidence type="ECO:0000256" key="6">
    <source>
        <dbReference type="ARBA" id="ARBA00022692"/>
    </source>
</evidence>
<protein>
    <submittedName>
        <fullName evidence="14">Uncharacterized protein</fullName>
    </submittedName>
</protein>
<evidence type="ECO:0000256" key="3">
    <source>
        <dbReference type="ARBA" id="ARBA00005667"/>
    </source>
</evidence>
<comment type="similarity">
    <text evidence="3">Belongs to the complex I NDUFB3 subunit family.</text>
</comment>
<comment type="subcellular location">
    <subcellularLocation>
        <location evidence="2">Mitochondrion inner membrane</location>
        <topology evidence="2">Single-pass membrane protein</topology>
        <orientation evidence="2">Matrix side</orientation>
    </subcellularLocation>
</comment>
<evidence type="ECO:0000256" key="5">
    <source>
        <dbReference type="ARBA" id="ARBA00022660"/>
    </source>
</evidence>
<evidence type="ECO:0000256" key="2">
    <source>
        <dbReference type="ARBA" id="ARBA00004298"/>
    </source>
</evidence>
<dbReference type="GO" id="GO:0022900">
    <property type="term" value="P:electron transport chain"/>
    <property type="evidence" value="ECO:0007669"/>
    <property type="project" value="InterPro"/>
</dbReference>
<accession>G7E3K0</accession>
<proteinExistence type="inferred from homology"/>
<reference evidence="14 15" key="2">
    <citation type="journal article" date="2012" name="Open Biol.">
        <title>Characteristics of nucleosomes and linker DNA regions on the genome of the basidiomycete Mixia osmundae revealed by mono- and dinucleosome mapping.</title>
        <authorList>
            <person name="Nishida H."/>
            <person name="Kondo S."/>
            <person name="Matsumoto T."/>
            <person name="Suzuki Y."/>
            <person name="Yoshikawa H."/>
            <person name="Taylor T.D."/>
            <person name="Sugiyama J."/>
        </authorList>
    </citation>
    <scope>NUCLEOTIDE SEQUENCE [LARGE SCALE GENOMIC DNA]</scope>
    <source>
        <strain evidence="15">CBS 9802 / IAM 14324 / JCM 22182 / KY 12970</strain>
    </source>
</reference>
<dbReference type="PANTHER" id="PTHR15082:SF2">
    <property type="entry name" value="NADH DEHYDROGENASE [UBIQUINONE] 1 BETA SUBCOMPLEX SUBUNIT 3"/>
    <property type="match status" value="1"/>
</dbReference>
<dbReference type="GO" id="GO:0005743">
    <property type="term" value="C:mitochondrial inner membrane"/>
    <property type="evidence" value="ECO:0007669"/>
    <property type="project" value="UniProtKB-SubCell"/>
</dbReference>
<keyword evidence="4" id="KW-0813">Transport</keyword>
<dbReference type="GO" id="GO:0032981">
    <property type="term" value="P:mitochondrial respiratory chain complex I assembly"/>
    <property type="evidence" value="ECO:0007669"/>
    <property type="project" value="TreeGrafter"/>
</dbReference>
<name>G7E3K0_MIXOS</name>
<dbReference type="InParanoid" id="G7E3K0"/>
<evidence type="ECO:0000313" key="15">
    <source>
        <dbReference type="Proteomes" id="UP000009131"/>
    </source>
</evidence>